<evidence type="ECO:0000313" key="3">
    <source>
        <dbReference type="EMBL" id="MCP9600824.1"/>
    </source>
</evidence>
<sequence length="192" mass="22481">MAKQKNKKWSDYLWLVSATYFILGFFNIVFAWLGVICFLIPLLMAIFGGGKGYCNNYCGRGQLFLQIGNTLGWSRKKAAPRWFSSKWFRHGFLLFFMFFFIQMIILTTMVAKGTEDLHQTIHLLWTFNVPWHWAYPVEIEPWKAQFAFGLYGIMLTSLIVGVLLTIIYRPRTWCVFCPMGNMTQLICKLKAR</sequence>
<dbReference type="RefSeq" id="WP_118086052.1">
    <property type="nucleotide sequence ID" value="NZ_DAWDQD010000043.1"/>
</dbReference>
<dbReference type="EMBL" id="QRNB01000029">
    <property type="protein sequence ID" value="RHK10588.1"/>
    <property type="molecule type" value="Genomic_DNA"/>
</dbReference>
<dbReference type="Pfam" id="PF12801">
    <property type="entry name" value="Fer4_5"/>
    <property type="match status" value="2"/>
</dbReference>
<dbReference type="EMBL" id="JANDWN010000041">
    <property type="protein sequence ID" value="MCP9600824.1"/>
    <property type="molecule type" value="Genomic_DNA"/>
</dbReference>
<feature type="transmembrane region" description="Helical" evidence="1">
    <location>
        <begin position="146"/>
        <end position="168"/>
    </location>
</feature>
<accession>A0A3R5YHU6</accession>
<keyword evidence="1" id="KW-1133">Transmembrane helix</keyword>
<dbReference type="Proteomes" id="UP000286211">
    <property type="component" value="Unassembled WGS sequence"/>
</dbReference>
<dbReference type="Proteomes" id="UP000286113">
    <property type="component" value="Unassembled WGS sequence"/>
</dbReference>
<dbReference type="AlphaFoldDB" id="A0A3R5YHU6"/>
<evidence type="ECO:0000259" key="2">
    <source>
        <dbReference type="Pfam" id="PF12801"/>
    </source>
</evidence>
<feature type="domain" description="4Fe-4S ferredoxin-type" evidence="2">
    <location>
        <begin position="30"/>
        <end position="61"/>
    </location>
</feature>
<dbReference type="EMBL" id="QRIN01000066">
    <property type="protein sequence ID" value="RHG63491.1"/>
    <property type="molecule type" value="Genomic_DNA"/>
</dbReference>
<comment type="caution">
    <text evidence="6">The sequence shown here is derived from an EMBL/GenBank/DDBJ whole genome shotgun (WGS) entry which is preliminary data.</text>
</comment>
<feature type="transmembrane region" description="Helical" evidence="1">
    <location>
        <begin position="20"/>
        <end position="47"/>
    </location>
</feature>
<reference evidence="3" key="2">
    <citation type="submission" date="2022-07" db="EMBL/GenBank/DDBJ databases">
        <title>Prevotella copri.</title>
        <authorList>
            <person name="Yang C."/>
        </authorList>
    </citation>
    <scope>NUCLEOTIDE SEQUENCE</scope>
    <source>
        <strain evidence="3">HF1476</strain>
    </source>
</reference>
<proteinExistence type="predicted"/>
<dbReference type="Proteomes" id="UP001208620">
    <property type="component" value="Unassembled WGS sequence"/>
</dbReference>
<feature type="domain" description="4Fe-4S ferredoxin-type" evidence="2">
    <location>
        <begin position="154"/>
        <end position="188"/>
    </location>
</feature>
<feature type="transmembrane region" description="Helical" evidence="1">
    <location>
        <begin position="91"/>
        <end position="111"/>
    </location>
</feature>
<dbReference type="EMBL" id="JAPDUS010000018">
    <property type="protein sequence ID" value="MCW4093976.1"/>
    <property type="molecule type" value="Genomic_DNA"/>
</dbReference>
<dbReference type="Proteomes" id="UP000285776">
    <property type="component" value="Unassembled WGS sequence"/>
</dbReference>
<dbReference type="EMBL" id="JAPDVD010000001">
    <property type="protein sequence ID" value="MCW4137750.1"/>
    <property type="molecule type" value="Genomic_DNA"/>
</dbReference>
<evidence type="ECO:0000313" key="4">
    <source>
        <dbReference type="EMBL" id="MCW4093976.1"/>
    </source>
</evidence>
<evidence type="ECO:0000313" key="11">
    <source>
        <dbReference type="Proteomes" id="UP000283872"/>
    </source>
</evidence>
<dbReference type="EMBL" id="QRVN01000043">
    <property type="protein sequence ID" value="RGS45070.1"/>
    <property type="molecule type" value="Genomic_DNA"/>
</dbReference>
<reference evidence="4" key="3">
    <citation type="submission" date="2022-11" db="EMBL/GenBank/DDBJ databases">
        <title>Genomic repertoires linked with pathogenic potency of arthritogenic Prevotella copri isolated from the gut of rheumatoid arthritis patients.</title>
        <authorList>
            <person name="Nii T."/>
            <person name="Maeda Y."/>
            <person name="Motooka D."/>
            <person name="Naito M."/>
            <person name="Matsumoto Y."/>
            <person name="Ogawa T."/>
            <person name="Oguro-Igashira E."/>
            <person name="Kishikawa T."/>
            <person name="Yamashita M."/>
            <person name="Koizumi S."/>
            <person name="Kurakawa T."/>
            <person name="Okumura R."/>
            <person name="Kayama H."/>
            <person name="Murakami M."/>
            <person name="Sakaguchi T."/>
            <person name="Das B."/>
            <person name="Nakamura S."/>
            <person name="Okada Y."/>
            <person name="Kumanogoh A."/>
            <person name="Takeda K."/>
        </authorList>
    </citation>
    <scope>NUCLEOTIDE SEQUENCE</scope>
    <source>
        <strain evidence="5">H105_2-2</strain>
        <strain evidence="4">N016-13</strain>
    </source>
</reference>
<evidence type="ECO:0000256" key="1">
    <source>
        <dbReference type="SAM" id="Phobius"/>
    </source>
</evidence>
<evidence type="ECO:0000313" key="9">
    <source>
        <dbReference type="EMBL" id="RHG63491.1"/>
    </source>
</evidence>
<dbReference type="Proteomes" id="UP001204486">
    <property type="component" value="Unassembled WGS sequence"/>
</dbReference>
<evidence type="ECO:0000313" key="15">
    <source>
        <dbReference type="Proteomes" id="UP000286501"/>
    </source>
</evidence>
<evidence type="ECO:0000313" key="10">
    <source>
        <dbReference type="EMBL" id="RHK10588.1"/>
    </source>
</evidence>
<evidence type="ECO:0000313" key="14">
    <source>
        <dbReference type="Proteomes" id="UP000286211"/>
    </source>
</evidence>
<dbReference type="Proteomes" id="UP000286501">
    <property type="component" value="Unassembled WGS sequence"/>
</dbReference>
<gene>
    <name evidence="10" type="ORF">DW079_06995</name>
    <name evidence="9" type="ORF">DW250_12905</name>
    <name evidence="8" type="ORF">DWV53_08995</name>
    <name evidence="7" type="ORF">DWX90_14590</name>
    <name evidence="6" type="ORF">DWY11_11800</name>
    <name evidence="3" type="ORF">NNC55_12795</name>
    <name evidence="5" type="ORF">ONT01_08185</name>
    <name evidence="4" type="ORF">ONT05_10520</name>
</gene>
<evidence type="ECO:0000313" key="5">
    <source>
        <dbReference type="EMBL" id="MCW4137750.1"/>
    </source>
</evidence>
<keyword evidence="1" id="KW-0812">Transmembrane</keyword>
<dbReference type="EMBL" id="QRVA01000033">
    <property type="protein sequence ID" value="RGS13220.1"/>
    <property type="molecule type" value="Genomic_DNA"/>
</dbReference>
<keyword evidence="1" id="KW-0472">Membrane</keyword>
<evidence type="ECO:0000313" key="8">
    <source>
        <dbReference type="EMBL" id="RGW78599.1"/>
    </source>
</evidence>
<evidence type="ECO:0000313" key="7">
    <source>
        <dbReference type="EMBL" id="RGS45070.1"/>
    </source>
</evidence>
<dbReference type="Proteomes" id="UP001209074">
    <property type="component" value="Unassembled WGS sequence"/>
</dbReference>
<protein>
    <submittedName>
        <fullName evidence="6">4Fe-4S binding protein</fullName>
    </submittedName>
</protein>
<dbReference type="EMBL" id="QSAV01000026">
    <property type="protein sequence ID" value="RGW78599.1"/>
    <property type="molecule type" value="Genomic_DNA"/>
</dbReference>
<organism evidence="6 11">
    <name type="scientific">Segatella copri</name>
    <dbReference type="NCBI Taxonomy" id="165179"/>
    <lineage>
        <taxon>Bacteria</taxon>
        <taxon>Pseudomonadati</taxon>
        <taxon>Bacteroidota</taxon>
        <taxon>Bacteroidia</taxon>
        <taxon>Bacteroidales</taxon>
        <taxon>Prevotellaceae</taxon>
        <taxon>Segatella</taxon>
    </lineage>
</organism>
<reference evidence="11 12" key="1">
    <citation type="submission" date="2018-08" db="EMBL/GenBank/DDBJ databases">
        <title>A genome reference for cultivated species of the human gut microbiota.</title>
        <authorList>
            <person name="Zou Y."/>
            <person name="Xue W."/>
            <person name="Luo G."/>
        </authorList>
    </citation>
    <scope>NUCLEOTIDE SEQUENCE [LARGE SCALE GENOMIC DNA]</scope>
    <source>
        <strain evidence="8 12">AF10-17</strain>
        <strain evidence="7 13">AF22-1</strain>
        <strain evidence="6 11">AF24-12</strain>
        <strain evidence="10 14">AF46-2NS</strain>
        <strain evidence="9 15">AM22-1</strain>
    </source>
</reference>
<name>A0A3R5YHU6_9BACT</name>
<dbReference type="InterPro" id="IPR017896">
    <property type="entry name" value="4Fe4S_Fe-S-bd"/>
</dbReference>
<evidence type="ECO:0000313" key="12">
    <source>
        <dbReference type="Proteomes" id="UP000285776"/>
    </source>
</evidence>
<evidence type="ECO:0000313" key="6">
    <source>
        <dbReference type="EMBL" id="RGS13220.1"/>
    </source>
</evidence>
<evidence type="ECO:0000313" key="13">
    <source>
        <dbReference type="Proteomes" id="UP000286113"/>
    </source>
</evidence>
<dbReference type="Proteomes" id="UP000283872">
    <property type="component" value="Unassembled WGS sequence"/>
</dbReference>